<dbReference type="EMBL" id="UYSL01024331">
    <property type="protein sequence ID" value="VDL83358.1"/>
    <property type="molecule type" value="Genomic_DNA"/>
</dbReference>
<proteinExistence type="predicted"/>
<accession>A0A0N4YQU9</accession>
<dbReference type="STRING" id="27835.A0A0N4YQU9"/>
<dbReference type="Proteomes" id="UP000271162">
    <property type="component" value="Unassembled WGS sequence"/>
</dbReference>
<reference evidence="4" key="1">
    <citation type="submission" date="2017-02" db="UniProtKB">
        <authorList>
            <consortium name="WormBaseParasite"/>
        </authorList>
    </citation>
    <scope>IDENTIFICATION</scope>
</reference>
<feature type="compositionally biased region" description="Low complexity" evidence="1">
    <location>
        <begin position="25"/>
        <end position="37"/>
    </location>
</feature>
<evidence type="ECO:0000256" key="1">
    <source>
        <dbReference type="SAM" id="MobiDB-lite"/>
    </source>
</evidence>
<sequence length="254" mass="27436">MFTCPGSCGGGYRHGDEISPYPEGATSITARRTSSSSAGVGPPVPTCSPSTSAPGPVSARKSHSSDPHMSDSGCTDGQKKRKTPSTSERWEATNLELILPPGLEEHCPHSSLSDIYGDPSKAPRYGIEELLRSAHCSHLVRDSYNERRRCLSAEGIRYNALMQMCNTNVTFSFAKLCLSGTSMAFPAKPEQWDHTASSSSTASECADDLDNRTLQLSDLNVNRGCMGVVFDNPIAEDVRRSVVDDFKIVIVSEK</sequence>
<organism evidence="4">
    <name type="scientific">Nippostrongylus brasiliensis</name>
    <name type="common">Rat hookworm</name>
    <dbReference type="NCBI Taxonomy" id="27835"/>
    <lineage>
        <taxon>Eukaryota</taxon>
        <taxon>Metazoa</taxon>
        <taxon>Ecdysozoa</taxon>
        <taxon>Nematoda</taxon>
        <taxon>Chromadorea</taxon>
        <taxon>Rhabditida</taxon>
        <taxon>Rhabditina</taxon>
        <taxon>Rhabditomorpha</taxon>
        <taxon>Strongyloidea</taxon>
        <taxon>Heligmosomidae</taxon>
        <taxon>Nippostrongylus</taxon>
    </lineage>
</organism>
<dbReference type="WBParaSite" id="NBR_0001962101-mRNA-1">
    <property type="protein sequence ID" value="NBR_0001962101-mRNA-1"/>
    <property type="gene ID" value="NBR_0001962101"/>
</dbReference>
<gene>
    <name evidence="2" type="ORF">NBR_LOCUS19622</name>
</gene>
<evidence type="ECO:0000313" key="2">
    <source>
        <dbReference type="EMBL" id="VDL83358.1"/>
    </source>
</evidence>
<evidence type="ECO:0000313" key="4">
    <source>
        <dbReference type="WBParaSite" id="NBR_0001962101-mRNA-1"/>
    </source>
</evidence>
<evidence type="ECO:0000313" key="3">
    <source>
        <dbReference type="Proteomes" id="UP000271162"/>
    </source>
</evidence>
<dbReference type="AlphaFoldDB" id="A0A0N4YQU9"/>
<reference evidence="2 3" key="2">
    <citation type="submission" date="2018-11" db="EMBL/GenBank/DDBJ databases">
        <authorList>
            <consortium name="Pathogen Informatics"/>
        </authorList>
    </citation>
    <scope>NUCLEOTIDE SEQUENCE [LARGE SCALE GENOMIC DNA]</scope>
</reference>
<keyword evidence="3" id="KW-1185">Reference proteome</keyword>
<protein>
    <submittedName>
        <fullName evidence="4">LCCL domain-containing protein</fullName>
    </submittedName>
</protein>
<feature type="region of interest" description="Disordered" evidence="1">
    <location>
        <begin position="1"/>
        <end position="91"/>
    </location>
</feature>
<name>A0A0N4YQU9_NIPBR</name>